<feature type="binding site" evidence="7">
    <location>
        <position position="132"/>
    </location>
    <ligand>
        <name>substrate</name>
    </ligand>
</feature>
<comment type="catalytic activity">
    <reaction evidence="1 7">
        <text>guanosine(46) in tRNA + S-adenosyl-L-methionine = N(7)-methylguanosine(46) in tRNA + S-adenosyl-L-homocysteine</text>
        <dbReference type="Rhea" id="RHEA:42708"/>
        <dbReference type="Rhea" id="RHEA-COMP:10188"/>
        <dbReference type="Rhea" id="RHEA-COMP:10189"/>
        <dbReference type="ChEBI" id="CHEBI:57856"/>
        <dbReference type="ChEBI" id="CHEBI:59789"/>
        <dbReference type="ChEBI" id="CHEBI:74269"/>
        <dbReference type="ChEBI" id="CHEBI:74480"/>
        <dbReference type="EC" id="2.1.1.33"/>
    </reaction>
</comment>
<dbReference type="STRING" id="889378.Spiaf_1473"/>
<dbReference type="SUPFAM" id="SSF53335">
    <property type="entry name" value="S-adenosyl-L-methionine-dependent methyltransferases"/>
    <property type="match status" value="1"/>
</dbReference>
<dbReference type="CDD" id="cd02440">
    <property type="entry name" value="AdoMet_MTases"/>
    <property type="match status" value="1"/>
</dbReference>
<keyword evidence="5 7" id="KW-0949">S-adenosyl-L-methionine</keyword>
<dbReference type="OrthoDB" id="9802090at2"/>
<evidence type="ECO:0000256" key="7">
    <source>
        <dbReference type="HAMAP-Rule" id="MF_01057"/>
    </source>
</evidence>
<feature type="binding site" evidence="7">
    <location>
        <position position="128"/>
    </location>
    <ligand>
        <name>S-adenosyl-L-methionine</name>
        <dbReference type="ChEBI" id="CHEBI:59789"/>
    </ligand>
</feature>
<evidence type="ECO:0000313" key="9">
    <source>
        <dbReference type="Proteomes" id="UP000007383"/>
    </source>
</evidence>
<dbReference type="Gene3D" id="3.40.50.150">
    <property type="entry name" value="Vaccinia Virus protein VP39"/>
    <property type="match status" value="1"/>
</dbReference>
<dbReference type="InterPro" id="IPR055361">
    <property type="entry name" value="tRNA_methyltr_TrmB_bact"/>
</dbReference>
<keyword evidence="4 7" id="KW-0808">Transferase</keyword>
<evidence type="ECO:0000256" key="6">
    <source>
        <dbReference type="ARBA" id="ARBA00022694"/>
    </source>
</evidence>
<dbReference type="Pfam" id="PF02390">
    <property type="entry name" value="Methyltransf_4"/>
    <property type="match status" value="1"/>
</dbReference>
<dbReference type="PANTHER" id="PTHR23417">
    <property type="entry name" value="3-DEOXY-D-MANNO-OCTULOSONIC-ACID TRANSFERASE/TRNA GUANINE-N 7 - -METHYLTRANSFERASE"/>
    <property type="match status" value="1"/>
</dbReference>
<dbReference type="HAMAP" id="MF_01057">
    <property type="entry name" value="tRNA_methyltr_TrmB"/>
    <property type="match status" value="1"/>
</dbReference>
<comment type="function">
    <text evidence="2 7">Catalyzes the formation of N(7)-methylguanine at position 46 (m7G46) in tRNA.</text>
</comment>
<evidence type="ECO:0000256" key="1">
    <source>
        <dbReference type="ARBA" id="ARBA00000142"/>
    </source>
</evidence>
<feature type="binding site" evidence="7">
    <location>
        <position position="105"/>
    </location>
    <ligand>
        <name>S-adenosyl-L-methionine</name>
        <dbReference type="ChEBI" id="CHEBI:59789"/>
    </ligand>
</feature>
<feature type="binding site" evidence="7">
    <location>
        <position position="164"/>
    </location>
    <ligand>
        <name>substrate</name>
    </ligand>
</feature>
<comment type="pathway">
    <text evidence="7">tRNA modification; N(7)-methylguanine-tRNA biosynthesis.</text>
</comment>
<keyword evidence="6 7" id="KW-0819">tRNA processing</keyword>
<keyword evidence="3 7" id="KW-0489">Methyltransferase</keyword>
<dbReference type="AlphaFoldDB" id="H9UJ42"/>
<gene>
    <name evidence="7" type="primary">trmB</name>
    <name evidence="8" type="ordered locus">Spiaf_1473</name>
</gene>
<comment type="caution">
    <text evidence="7">Lacks conserved residue(s) required for the propagation of feature annotation.</text>
</comment>
<dbReference type="UniPathway" id="UPA00989"/>
<feature type="binding site" evidence="7">
    <location>
        <begin position="199"/>
        <end position="202"/>
    </location>
    <ligand>
        <name>substrate</name>
    </ligand>
</feature>
<dbReference type="PROSITE" id="PS51625">
    <property type="entry name" value="SAM_MT_TRMB"/>
    <property type="match status" value="1"/>
</dbReference>
<evidence type="ECO:0000256" key="5">
    <source>
        <dbReference type="ARBA" id="ARBA00022691"/>
    </source>
</evidence>
<dbReference type="HOGENOM" id="CLU_050910_0_1_12"/>
<dbReference type="RefSeq" id="WP_014455519.1">
    <property type="nucleotide sequence ID" value="NC_017098.1"/>
</dbReference>
<sequence length="222" mass="25655">MTHIKSYVIRQARMSDSQRRHLEEHLHKYRLDYRPDDRSLGGILPSACPVVVEIGFGMGDATAELALADPETLFIGIEVHRPGIGKLVRAIEESDIHNIRIIQHDAVEVLRDMVPPDSLDGIHVFFPDPWQKKRHHKRRLLQAGFVHEAAARLKPGGYLYAVTDWEDYAEQILQVCSHEPLLENQADGFHPPLSWRPNTAFERKGLEKDHRIREVFFRKKRP</sequence>
<keyword evidence="9" id="KW-1185">Reference proteome</keyword>
<reference evidence="9" key="1">
    <citation type="journal article" date="2013" name="Stand. Genomic Sci.">
        <title>Complete genome sequence of the halophilic bacterium Spirochaeta africana type strain (Z-7692(T)) from the alkaline Lake Magadi in the East African Rift.</title>
        <authorList>
            <person name="Liolos K."/>
            <person name="Abt B."/>
            <person name="Scheuner C."/>
            <person name="Teshima H."/>
            <person name="Held B."/>
            <person name="Lapidus A."/>
            <person name="Nolan M."/>
            <person name="Lucas S."/>
            <person name="Deshpande S."/>
            <person name="Cheng J.F."/>
            <person name="Tapia R."/>
            <person name="Goodwin L.A."/>
            <person name="Pitluck S."/>
            <person name="Pagani I."/>
            <person name="Ivanova N."/>
            <person name="Mavromatis K."/>
            <person name="Mikhailova N."/>
            <person name="Huntemann M."/>
            <person name="Pati A."/>
            <person name="Chen A."/>
            <person name="Palaniappan K."/>
            <person name="Land M."/>
            <person name="Rohde M."/>
            <person name="Tindall B.J."/>
            <person name="Detter J.C."/>
            <person name="Goker M."/>
            <person name="Bristow J."/>
            <person name="Eisen J.A."/>
            <person name="Markowitz V."/>
            <person name="Hugenholtz P."/>
            <person name="Woyke T."/>
            <person name="Klenk H.P."/>
            <person name="Kyrpides N.C."/>
        </authorList>
    </citation>
    <scope>NUCLEOTIDE SEQUENCE</scope>
    <source>
        <strain evidence="9">ATCC 700263 / DSM 8902 / Z-7692</strain>
    </source>
</reference>
<dbReference type="InterPro" id="IPR003358">
    <property type="entry name" value="tRNA_(Gua-N-7)_MeTrfase_Trmb"/>
</dbReference>
<dbReference type="EC" id="2.1.1.33" evidence="7"/>
<evidence type="ECO:0000256" key="3">
    <source>
        <dbReference type="ARBA" id="ARBA00022603"/>
    </source>
</evidence>
<protein>
    <recommendedName>
        <fullName evidence="7">tRNA (guanine-N(7)-)-methyltransferase</fullName>
        <ecNumber evidence="7">2.1.1.33</ecNumber>
    </recommendedName>
    <alternativeName>
        <fullName evidence="7">tRNA (guanine(46)-N(7))-methyltransferase</fullName>
    </alternativeName>
    <alternativeName>
        <fullName evidence="7">tRNA(m7G46)-methyltransferase</fullName>
    </alternativeName>
</protein>
<dbReference type="EMBL" id="CP003282">
    <property type="protein sequence ID" value="AFG37535.1"/>
    <property type="molecule type" value="Genomic_DNA"/>
</dbReference>
<dbReference type="NCBIfam" id="TIGR00091">
    <property type="entry name" value="tRNA (guanosine(46)-N7)-methyltransferase TrmB"/>
    <property type="match status" value="1"/>
</dbReference>
<accession>H9UJ42</accession>
<evidence type="ECO:0000256" key="2">
    <source>
        <dbReference type="ARBA" id="ARBA00003015"/>
    </source>
</evidence>
<dbReference type="KEGG" id="sfc:Spiaf_1473"/>
<dbReference type="GO" id="GO:0008176">
    <property type="term" value="F:tRNA (guanine(46)-N7)-methyltransferase activity"/>
    <property type="evidence" value="ECO:0007669"/>
    <property type="project" value="UniProtKB-UniRule"/>
</dbReference>
<organism evidence="8 9">
    <name type="scientific">Spirochaeta africana (strain ATCC 700263 / DSM 8902 / Z-7692)</name>
    <dbReference type="NCBI Taxonomy" id="889378"/>
    <lineage>
        <taxon>Bacteria</taxon>
        <taxon>Pseudomonadati</taxon>
        <taxon>Spirochaetota</taxon>
        <taxon>Spirochaetia</taxon>
        <taxon>Spirochaetales</taxon>
        <taxon>Spirochaetaceae</taxon>
        <taxon>Spirochaeta</taxon>
    </lineage>
</organism>
<evidence type="ECO:0000313" key="8">
    <source>
        <dbReference type="EMBL" id="AFG37535.1"/>
    </source>
</evidence>
<name>H9UJ42_SPIAZ</name>
<dbReference type="InterPro" id="IPR029063">
    <property type="entry name" value="SAM-dependent_MTases_sf"/>
</dbReference>
<feature type="binding site" evidence="7">
    <location>
        <position position="78"/>
    </location>
    <ligand>
        <name>S-adenosyl-L-methionine</name>
        <dbReference type="ChEBI" id="CHEBI:59789"/>
    </ligand>
</feature>
<feature type="binding site" evidence="7">
    <location>
        <position position="53"/>
    </location>
    <ligand>
        <name>S-adenosyl-L-methionine</name>
        <dbReference type="ChEBI" id="CHEBI:59789"/>
    </ligand>
</feature>
<evidence type="ECO:0000256" key="4">
    <source>
        <dbReference type="ARBA" id="ARBA00022679"/>
    </source>
</evidence>
<comment type="similarity">
    <text evidence="7">Belongs to the class I-like SAM-binding methyltransferase superfamily. TrmB family.</text>
</comment>
<proteinExistence type="inferred from homology"/>
<dbReference type="PANTHER" id="PTHR23417:SF14">
    <property type="entry name" value="PENTACOTRIPEPTIDE-REPEAT REGION OF PRORP DOMAIN-CONTAINING PROTEIN"/>
    <property type="match status" value="1"/>
</dbReference>
<dbReference type="Proteomes" id="UP000007383">
    <property type="component" value="Chromosome"/>
</dbReference>
<dbReference type="PATRIC" id="fig|889378.3.peg.1465"/>
<dbReference type="eggNOG" id="COG0220">
    <property type="taxonomic scope" value="Bacteria"/>
</dbReference>
<dbReference type="GO" id="GO:0043527">
    <property type="term" value="C:tRNA methyltransferase complex"/>
    <property type="evidence" value="ECO:0007669"/>
    <property type="project" value="TreeGrafter"/>
</dbReference>